<dbReference type="EMBL" id="ADEF01000013">
    <property type="protein sequence ID" value="EFA98201.1"/>
    <property type="molecule type" value="Genomic_DNA"/>
</dbReference>
<evidence type="ECO:0000313" key="9">
    <source>
        <dbReference type="EMBL" id="EFA98201.1"/>
    </source>
</evidence>
<comment type="similarity">
    <text evidence="6">Belongs to the protoporphyrinogen/coproporphyrinogen oxidase family. Coproporphyrinogen III oxidase subfamily.</text>
</comment>
<comment type="subcellular location">
    <subcellularLocation>
        <location evidence="6">Cytoplasm</location>
    </subcellularLocation>
</comment>
<sequence length="481" mass="52423">MIKRMAENKDNFSVESKPTHEHQPAQEATRHVDVCVIGAGLTGLTTAFLLKRKGKEVVVIEKQPRIGGQIHTQQVGNYIMESGPNTGSVSFPEVAELFEALSKGCSMETACESSKRRWIWKGGRFHDLPAGLIGGLRTPLFTWYDKFRILGEPFRAKGTNPDETVGALAARRLGKSYLDYAVDSFVSGVYAGNPMTLVTRFALPKLYLLEQEHGSFIRGAIAKAKAPKTERDRQATKKVFSARGGLSHLVNALGDAIGATHLITGADGVEINPTEGGYVVKYTTDLGQAHTVYCHQVVTTCGAYALPALLPFIQQSLMSKISNLFYAPIVQVGVGIKDTQGVSLRAFGGLVPSCEKQQVLGILFPSSCFENRAPLGGATLSFFLGGVRHPDFLSKTDEELTAIVEDALHRMLKLPASVQPDAIRIFRHERAIPQYVASSGDRYAAIEQIQQQYPGLILAGNIRDGIGMAHRIRQAFEVAKQ</sequence>
<dbReference type="AlphaFoldDB" id="D1VXP1"/>
<keyword evidence="6" id="KW-0963">Cytoplasm</keyword>
<keyword evidence="4 6" id="KW-0560">Oxidoreductase</keyword>
<comment type="function">
    <text evidence="6">Involved in coproporphyrin-dependent heme b biosynthesis. Catalyzes the oxidation of coproporphyrinogen III to coproporphyrin III.</text>
</comment>
<dbReference type="InterPro" id="IPR036188">
    <property type="entry name" value="FAD/NAD-bd_sf"/>
</dbReference>
<dbReference type="GO" id="GO:0004729">
    <property type="term" value="F:oxygen-dependent protoporphyrinogen oxidase activity"/>
    <property type="evidence" value="ECO:0007669"/>
    <property type="project" value="UniProtKB-UniRule"/>
</dbReference>
<comment type="caution">
    <text evidence="9">The sequence shown here is derived from an EMBL/GenBank/DDBJ whole genome shotgun (WGS) entry which is preliminary data.</text>
</comment>
<dbReference type="UniPathway" id="UPA00252"/>
<dbReference type="SUPFAM" id="SSF54373">
    <property type="entry name" value="FAD-linked reductases, C-terminal domain"/>
    <property type="match status" value="1"/>
</dbReference>
<proteinExistence type="inferred from homology"/>
<comment type="catalytic activity">
    <reaction evidence="6">
        <text>coproporphyrinogen III + 3 O2 = coproporphyrin III + 3 H2O2</text>
        <dbReference type="Rhea" id="RHEA:43436"/>
        <dbReference type="ChEBI" id="CHEBI:15379"/>
        <dbReference type="ChEBI" id="CHEBI:16240"/>
        <dbReference type="ChEBI" id="CHEBI:57309"/>
        <dbReference type="ChEBI" id="CHEBI:131725"/>
        <dbReference type="EC" id="1.3.3.15"/>
    </reaction>
</comment>
<comment type="cofactor">
    <cofactor evidence="1 6">
        <name>FAD</name>
        <dbReference type="ChEBI" id="CHEBI:57692"/>
    </cofactor>
</comment>
<evidence type="ECO:0000256" key="2">
    <source>
        <dbReference type="ARBA" id="ARBA00022630"/>
    </source>
</evidence>
<evidence type="ECO:0000259" key="8">
    <source>
        <dbReference type="Pfam" id="PF01593"/>
    </source>
</evidence>
<gene>
    <name evidence="9" type="primary">hemG</name>
    <name evidence="9" type="ORF">HMPREF9019_0981</name>
</gene>
<protein>
    <recommendedName>
        <fullName evidence="6">Coproporphyrinogen III oxidase</fullName>
        <ecNumber evidence="6">1.3.3.15</ecNumber>
    </recommendedName>
</protein>
<dbReference type="Proteomes" id="UP000004001">
    <property type="component" value="Unassembled WGS sequence"/>
</dbReference>
<evidence type="ECO:0000256" key="3">
    <source>
        <dbReference type="ARBA" id="ARBA00022827"/>
    </source>
</evidence>
<dbReference type="EC" id="1.3.3.15" evidence="6"/>
<evidence type="ECO:0000256" key="5">
    <source>
        <dbReference type="ARBA" id="ARBA00023133"/>
    </source>
</evidence>
<dbReference type="PANTHER" id="PTHR42923:SF3">
    <property type="entry name" value="PROTOPORPHYRINOGEN OXIDASE"/>
    <property type="match status" value="1"/>
</dbReference>
<feature type="region of interest" description="Disordered" evidence="7">
    <location>
        <begin position="1"/>
        <end position="27"/>
    </location>
</feature>
<dbReference type="eggNOG" id="COG1232">
    <property type="taxonomic scope" value="Bacteria"/>
</dbReference>
<keyword evidence="10" id="KW-1185">Reference proteome</keyword>
<evidence type="ECO:0000256" key="4">
    <source>
        <dbReference type="ARBA" id="ARBA00023002"/>
    </source>
</evidence>
<dbReference type="GO" id="GO:0005737">
    <property type="term" value="C:cytoplasm"/>
    <property type="evidence" value="ECO:0007669"/>
    <property type="project" value="UniProtKB-SubCell"/>
</dbReference>
<evidence type="ECO:0000256" key="7">
    <source>
        <dbReference type="SAM" id="MobiDB-lite"/>
    </source>
</evidence>
<reference evidence="9 10" key="1">
    <citation type="submission" date="2009-12" db="EMBL/GenBank/DDBJ databases">
        <title>Genome Sequence of Prevotella timonensis CRIS 5C-B1.</title>
        <authorList>
            <person name="Durkin A.S."/>
            <person name="Madupu R."/>
            <person name="Torralba M."/>
            <person name="Methe B."/>
            <person name="Sutton G."/>
            <person name="Strausberg R.L."/>
            <person name="Nelson K.E."/>
        </authorList>
    </citation>
    <scope>NUCLEOTIDE SEQUENCE [LARGE SCALE GENOMIC DNA]</scope>
    <source>
        <strain evidence="9 10">CRIS 5C-B1</strain>
    </source>
</reference>
<evidence type="ECO:0000256" key="1">
    <source>
        <dbReference type="ARBA" id="ARBA00001974"/>
    </source>
</evidence>
<organism evidence="9 10">
    <name type="scientific">Hoylesella timonensis CRIS 5C-B1</name>
    <dbReference type="NCBI Taxonomy" id="679189"/>
    <lineage>
        <taxon>Bacteria</taxon>
        <taxon>Pseudomonadati</taxon>
        <taxon>Bacteroidota</taxon>
        <taxon>Bacteroidia</taxon>
        <taxon>Bacteroidales</taxon>
        <taxon>Prevotellaceae</taxon>
        <taxon>Hoylesella</taxon>
    </lineage>
</organism>
<name>D1VXP1_9BACT</name>
<dbReference type="Pfam" id="PF01593">
    <property type="entry name" value="Amino_oxidase"/>
    <property type="match status" value="1"/>
</dbReference>
<dbReference type="PANTHER" id="PTHR42923">
    <property type="entry name" value="PROTOPORPHYRINOGEN OXIDASE"/>
    <property type="match status" value="1"/>
</dbReference>
<keyword evidence="3 6" id="KW-0274">FAD</keyword>
<dbReference type="InterPro" id="IPR002937">
    <property type="entry name" value="Amino_oxidase"/>
</dbReference>
<dbReference type="GO" id="GO:0006783">
    <property type="term" value="P:heme biosynthetic process"/>
    <property type="evidence" value="ECO:0007669"/>
    <property type="project" value="UniProtKB-UniRule"/>
</dbReference>
<accession>D1VXP1</accession>
<dbReference type="PRINTS" id="PR00419">
    <property type="entry name" value="ADXRDTASE"/>
</dbReference>
<dbReference type="Gene3D" id="3.50.50.60">
    <property type="entry name" value="FAD/NAD(P)-binding domain"/>
    <property type="match status" value="1"/>
</dbReference>
<evidence type="ECO:0000313" key="10">
    <source>
        <dbReference type="Proteomes" id="UP000004001"/>
    </source>
</evidence>
<feature type="domain" description="Amine oxidase" evidence="8">
    <location>
        <begin position="41"/>
        <end position="462"/>
    </location>
</feature>
<dbReference type="InterPro" id="IPR004572">
    <property type="entry name" value="Protoporphyrinogen_oxidase"/>
</dbReference>
<keyword evidence="5 6" id="KW-0350">Heme biosynthesis</keyword>
<dbReference type="Gene3D" id="1.10.3110.10">
    <property type="entry name" value="protoporphyrinogen ix oxidase, domain 3"/>
    <property type="match status" value="1"/>
</dbReference>
<dbReference type="SUPFAM" id="SSF51905">
    <property type="entry name" value="FAD/NAD(P)-binding domain"/>
    <property type="match status" value="1"/>
</dbReference>
<dbReference type="InterPro" id="IPR050464">
    <property type="entry name" value="Zeta_carotene_desat/Oxidored"/>
</dbReference>
<comment type="pathway">
    <text evidence="6">Porphyrin-containing compound metabolism; protoheme biosynthesis.</text>
</comment>
<keyword evidence="2 6" id="KW-0285">Flavoprotein</keyword>
<dbReference type="NCBIfam" id="TIGR00562">
    <property type="entry name" value="proto_IX_ox"/>
    <property type="match status" value="1"/>
</dbReference>
<evidence type="ECO:0000256" key="6">
    <source>
        <dbReference type="RuleBase" id="RU364052"/>
    </source>
</evidence>
<dbReference type="Gene3D" id="3.90.660.20">
    <property type="entry name" value="Protoporphyrinogen oxidase, mitochondrial, domain 2"/>
    <property type="match status" value="1"/>
</dbReference>